<keyword evidence="5" id="KW-0963">Cytoplasm</keyword>
<dbReference type="EMBL" id="CAJFDH010000004">
    <property type="protein sequence ID" value="CAD5220110.1"/>
    <property type="molecule type" value="Genomic_DNA"/>
</dbReference>
<evidence type="ECO:0000256" key="7">
    <source>
        <dbReference type="ARBA" id="ARBA00023242"/>
    </source>
</evidence>
<protein>
    <recommendedName>
        <fullName evidence="4">COP9 signalosome complex subunit 4</fullName>
    </recommendedName>
</protein>
<dbReference type="Pfam" id="PF01399">
    <property type="entry name" value="PCI"/>
    <property type="match status" value="1"/>
</dbReference>
<sequence length="272" mass="30650">MSVGAEDAHEKMVEHLRLAETALQANDLTEAENNVTRASMFQTQINDEDLKIRYKALYARILDKNNRFAEAALRYYDLSARPNLTSSDKAEALQNALNCTVLAAPGMHRTRLLKLLVKDERVFNFVGFGIVQNMSKEKLIDPALLPQFEASLKPEQKIKDKDGNTLLENAVLQHNLLAVSRIYKCVSFDDVSELLGIAPDMVEKAVTRLISTGSLAGEVDQIERLITFDEPEKKSPIDWNSYVISVCDQTNKVNELISAYHPEWYAQHGQAR</sequence>
<dbReference type="InterPro" id="IPR000717">
    <property type="entry name" value="PCI_dom"/>
</dbReference>
<name>A0A811KWB8_9BILA</name>
<evidence type="ECO:0000256" key="6">
    <source>
        <dbReference type="ARBA" id="ARBA00022790"/>
    </source>
</evidence>
<evidence type="ECO:0000313" key="9">
    <source>
        <dbReference type="EMBL" id="CAD5220110.1"/>
    </source>
</evidence>
<comment type="subcellular location">
    <subcellularLocation>
        <location evidence="2">Cytoplasm</location>
    </subcellularLocation>
    <subcellularLocation>
        <location evidence="1">Nucleus</location>
    </subcellularLocation>
</comment>
<dbReference type="InterPro" id="IPR036388">
    <property type="entry name" value="WH-like_DNA-bd_sf"/>
</dbReference>
<keyword evidence="7" id="KW-0539">Nucleus</keyword>
<keyword evidence="6" id="KW-0736">Signalosome</keyword>
<evidence type="ECO:0000256" key="2">
    <source>
        <dbReference type="ARBA" id="ARBA00004496"/>
    </source>
</evidence>
<evidence type="ECO:0000256" key="5">
    <source>
        <dbReference type="ARBA" id="ARBA00022490"/>
    </source>
</evidence>
<dbReference type="EMBL" id="CAJFCW020000004">
    <property type="protein sequence ID" value="CAG9113225.1"/>
    <property type="molecule type" value="Genomic_DNA"/>
</dbReference>
<dbReference type="Proteomes" id="UP000783686">
    <property type="component" value="Unassembled WGS sequence"/>
</dbReference>
<dbReference type="GO" id="GO:0008180">
    <property type="term" value="C:COP9 signalosome"/>
    <property type="evidence" value="ECO:0007669"/>
    <property type="project" value="UniProtKB-KW"/>
</dbReference>
<evidence type="ECO:0000256" key="1">
    <source>
        <dbReference type="ARBA" id="ARBA00004123"/>
    </source>
</evidence>
<accession>A0A811KWB8</accession>
<dbReference type="Pfam" id="PF22241">
    <property type="entry name" value="PSMD12-CSN4_N"/>
    <property type="match status" value="1"/>
</dbReference>
<dbReference type="SUPFAM" id="SSF46785">
    <property type="entry name" value="Winged helix' DNA-binding domain"/>
    <property type="match status" value="1"/>
</dbReference>
<feature type="domain" description="PCI" evidence="8">
    <location>
        <begin position="67"/>
        <end position="233"/>
    </location>
</feature>
<dbReference type="InterPro" id="IPR036390">
    <property type="entry name" value="WH_DNA-bd_sf"/>
</dbReference>
<evidence type="ECO:0000313" key="10">
    <source>
        <dbReference type="Proteomes" id="UP000614601"/>
    </source>
</evidence>
<dbReference type="Gene3D" id="1.10.10.10">
    <property type="entry name" value="Winged helix-like DNA-binding domain superfamily/Winged helix DNA-binding domain"/>
    <property type="match status" value="1"/>
</dbReference>
<comment type="similarity">
    <text evidence="3">Belongs to the CSN4 family.</text>
</comment>
<keyword evidence="10" id="KW-1185">Reference proteome</keyword>
<dbReference type="SMART" id="SM00088">
    <property type="entry name" value="PINT"/>
    <property type="match status" value="1"/>
</dbReference>
<gene>
    <name evidence="9" type="ORF">BOKJ2_LOCUS8780</name>
</gene>
<evidence type="ECO:0000256" key="4">
    <source>
        <dbReference type="ARBA" id="ARBA00014881"/>
    </source>
</evidence>
<comment type="caution">
    <text evidence="9">The sequence shown here is derived from an EMBL/GenBank/DDBJ whole genome shotgun (WGS) entry which is preliminary data.</text>
</comment>
<proteinExistence type="inferred from homology"/>
<dbReference type="Proteomes" id="UP000614601">
    <property type="component" value="Unassembled WGS sequence"/>
</dbReference>
<dbReference type="GO" id="GO:0005829">
    <property type="term" value="C:cytosol"/>
    <property type="evidence" value="ECO:0007669"/>
    <property type="project" value="TreeGrafter"/>
</dbReference>
<dbReference type="PROSITE" id="PS50250">
    <property type="entry name" value="PCI"/>
    <property type="match status" value="1"/>
</dbReference>
<dbReference type="OrthoDB" id="295656at2759"/>
<dbReference type="InterPro" id="IPR040134">
    <property type="entry name" value="PSMD12/CSN4"/>
</dbReference>
<dbReference type="PANTHER" id="PTHR10855:SF2">
    <property type="entry name" value="COP9 SIGNALOSOME COMPLEX SUBUNIT 4"/>
    <property type="match status" value="1"/>
</dbReference>
<dbReference type="AlphaFoldDB" id="A0A811KWB8"/>
<dbReference type="PANTHER" id="PTHR10855">
    <property type="entry name" value="26S PROTEASOME NON-ATPASE REGULATORY SUBUNIT 12/COP9 SIGNALOSOME COMPLEX SUBUNIT 4"/>
    <property type="match status" value="1"/>
</dbReference>
<evidence type="ECO:0000259" key="8">
    <source>
        <dbReference type="PROSITE" id="PS50250"/>
    </source>
</evidence>
<evidence type="ECO:0000256" key="3">
    <source>
        <dbReference type="ARBA" id="ARBA00010417"/>
    </source>
</evidence>
<reference evidence="9" key="1">
    <citation type="submission" date="2020-09" db="EMBL/GenBank/DDBJ databases">
        <authorList>
            <person name="Kikuchi T."/>
        </authorList>
    </citation>
    <scope>NUCLEOTIDE SEQUENCE</scope>
    <source>
        <strain evidence="9">SH1</strain>
    </source>
</reference>
<dbReference type="InterPro" id="IPR054559">
    <property type="entry name" value="PSMD12-CSN4-like_N"/>
</dbReference>
<organism evidence="9 10">
    <name type="scientific">Bursaphelenchus okinawaensis</name>
    <dbReference type="NCBI Taxonomy" id="465554"/>
    <lineage>
        <taxon>Eukaryota</taxon>
        <taxon>Metazoa</taxon>
        <taxon>Ecdysozoa</taxon>
        <taxon>Nematoda</taxon>
        <taxon>Chromadorea</taxon>
        <taxon>Rhabditida</taxon>
        <taxon>Tylenchina</taxon>
        <taxon>Tylenchomorpha</taxon>
        <taxon>Aphelenchoidea</taxon>
        <taxon>Aphelenchoididae</taxon>
        <taxon>Bursaphelenchus</taxon>
    </lineage>
</organism>